<keyword evidence="1" id="KW-0472">Membrane</keyword>
<reference evidence="2 3" key="1">
    <citation type="submission" date="2020-11" db="EMBL/GenBank/DDBJ databases">
        <title>Description of Pontivivens ytuae sp. nov. isolated from deep sea sediment of Mariana Trench.</title>
        <authorList>
            <person name="Wang Z."/>
            <person name="Sun Q.-L."/>
            <person name="Xu X.-D."/>
            <person name="Tang Y.-Z."/>
            <person name="Zhang J."/>
        </authorList>
    </citation>
    <scope>NUCLEOTIDE SEQUENCE [LARGE SCALE GENOMIC DNA]</scope>
    <source>
        <strain evidence="2 3">MT2928</strain>
    </source>
</reference>
<gene>
    <name evidence="2" type="ORF">I0K15_06120</name>
</gene>
<evidence type="ECO:0000256" key="1">
    <source>
        <dbReference type="SAM" id="Phobius"/>
    </source>
</evidence>
<dbReference type="AlphaFoldDB" id="A0A7S9QDT3"/>
<protein>
    <submittedName>
        <fullName evidence="2">Uncharacterized protein</fullName>
    </submittedName>
</protein>
<accession>A0A7S9QDT3</accession>
<proteinExistence type="predicted"/>
<dbReference type="Proteomes" id="UP000594800">
    <property type="component" value="Chromosome"/>
</dbReference>
<dbReference type="EMBL" id="CP064942">
    <property type="protein sequence ID" value="QPH55313.1"/>
    <property type="molecule type" value="Genomic_DNA"/>
</dbReference>
<keyword evidence="1" id="KW-0812">Transmembrane</keyword>
<dbReference type="KEGG" id="poz:I0K15_06120"/>
<evidence type="ECO:0000313" key="2">
    <source>
        <dbReference type="EMBL" id="QPH55313.1"/>
    </source>
</evidence>
<sequence>MTREEQDLADEKMRAEIASLIATTAKLNAETAKIMRERFYVPFTVFAAVMVAVATAVTKLLV</sequence>
<name>A0A7S9QDT3_9RHOB</name>
<dbReference type="RefSeq" id="WP_196104512.1">
    <property type="nucleotide sequence ID" value="NZ_CP064942.1"/>
</dbReference>
<keyword evidence="1" id="KW-1133">Transmembrane helix</keyword>
<keyword evidence="3" id="KW-1185">Reference proteome</keyword>
<feature type="transmembrane region" description="Helical" evidence="1">
    <location>
        <begin position="39"/>
        <end position="61"/>
    </location>
</feature>
<organism evidence="2 3">
    <name type="scientific">Pontivivens ytuae</name>
    <dbReference type="NCBI Taxonomy" id="2789856"/>
    <lineage>
        <taxon>Bacteria</taxon>
        <taxon>Pseudomonadati</taxon>
        <taxon>Pseudomonadota</taxon>
        <taxon>Alphaproteobacteria</taxon>
        <taxon>Rhodobacterales</taxon>
        <taxon>Paracoccaceae</taxon>
        <taxon>Pontivivens</taxon>
    </lineage>
</organism>
<evidence type="ECO:0000313" key="3">
    <source>
        <dbReference type="Proteomes" id="UP000594800"/>
    </source>
</evidence>